<feature type="domain" description="Methyltransferase type 11" evidence="1">
    <location>
        <begin position="66"/>
        <end position="158"/>
    </location>
</feature>
<sequence length="247" mass="27630">MSNFSEIAEVDPTADYGYAYGPRELEILSVENTVAKLREKVAPFRFRLAARDISRELGLQGGERILELGSGLGLLGKAMKEEVHGDLEYYGVELAFKPATKSKENLILPIQADVVKLPFVNESFDAVVSTDVLEHIANADGAVEEIKRVLKPDGKAFIVIADPSEARFQNVTGHIARSNKGPDIFFWEDLFKAHGFLVLEKESKKYSARDWRRIFNLPFLVKLKNKPGFACAFNPVNRPGTYILKKT</sequence>
<proteinExistence type="predicted"/>
<accession>A0A0G1PCS6</accession>
<dbReference type="Pfam" id="PF08241">
    <property type="entry name" value="Methyltransf_11"/>
    <property type="match status" value="1"/>
</dbReference>
<comment type="caution">
    <text evidence="2">The sequence shown here is derived from an EMBL/GenBank/DDBJ whole genome shotgun (WGS) entry which is preliminary data.</text>
</comment>
<name>A0A0G1PCS6_9BACT</name>
<dbReference type="PANTHER" id="PTHR43861">
    <property type="entry name" value="TRANS-ACONITATE 2-METHYLTRANSFERASE-RELATED"/>
    <property type="match status" value="1"/>
</dbReference>
<dbReference type="PANTHER" id="PTHR43861:SF1">
    <property type="entry name" value="TRANS-ACONITATE 2-METHYLTRANSFERASE"/>
    <property type="match status" value="1"/>
</dbReference>
<organism evidence="2 3">
    <name type="scientific">Candidatus Amesbacteria bacterium GW2011_GWC2_45_19</name>
    <dbReference type="NCBI Taxonomy" id="1618366"/>
    <lineage>
        <taxon>Bacteria</taxon>
        <taxon>Candidatus Amesiibacteriota</taxon>
    </lineage>
</organism>
<dbReference type="InterPro" id="IPR029063">
    <property type="entry name" value="SAM-dependent_MTases_sf"/>
</dbReference>
<dbReference type="CDD" id="cd02440">
    <property type="entry name" value="AdoMet_MTases"/>
    <property type="match status" value="1"/>
</dbReference>
<dbReference type="SUPFAM" id="SSF53335">
    <property type="entry name" value="S-adenosyl-L-methionine-dependent methyltransferases"/>
    <property type="match status" value="1"/>
</dbReference>
<reference evidence="2 3" key="1">
    <citation type="journal article" date="2015" name="Nature">
        <title>rRNA introns, odd ribosomes, and small enigmatic genomes across a large radiation of phyla.</title>
        <authorList>
            <person name="Brown C.T."/>
            <person name="Hug L.A."/>
            <person name="Thomas B.C."/>
            <person name="Sharon I."/>
            <person name="Castelle C.J."/>
            <person name="Singh A."/>
            <person name="Wilkins M.J."/>
            <person name="Williams K.H."/>
            <person name="Banfield J.F."/>
        </authorList>
    </citation>
    <scope>NUCLEOTIDE SEQUENCE [LARGE SCALE GENOMIC DNA]</scope>
</reference>
<gene>
    <name evidence="2" type="ORF">UX05_C0003G0052</name>
</gene>
<evidence type="ECO:0000313" key="3">
    <source>
        <dbReference type="Proteomes" id="UP000034264"/>
    </source>
</evidence>
<dbReference type="AlphaFoldDB" id="A0A0G1PCS6"/>
<dbReference type="GO" id="GO:0008757">
    <property type="term" value="F:S-adenosylmethionine-dependent methyltransferase activity"/>
    <property type="evidence" value="ECO:0007669"/>
    <property type="project" value="InterPro"/>
</dbReference>
<evidence type="ECO:0000313" key="2">
    <source>
        <dbReference type="EMBL" id="KKU03213.1"/>
    </source>
</evidence>
<dbReference type="InterPro" id="IPR013216">
    <property type="entry name" value="Methyltransf_11"/>
</dbReference>
<protein>
    <submittedName>
        <fullName evidence="2">Cyclopropane-fatty-acyl-phospholipid synthase</fullName>
    </submittedName>
</protein>
<dbReference type="EMBL" id="LCKS01000003">
    <property type="protein sequence ID" value="KKU03213.1"/>
    <property type="molecule type" value="Genomic_DNA"/>
</dbReference>
<dbReference type="Gene3D" id="3.40.50.150">
    <property type="entry name" value="Vaccinia Virus protein VP39"/>
    <property type="match status" value="1"/>
</dbReference>
<evidence type="ECO:0000259" key="1">
    <source>
        <dbReference type="Pfam" id="PF08241"/>
    </source>
</evidence>
<dbReference type="Proteomes" id="UP000034264">
    <property type="component" value="Unassembled WGS sequence"/>
</dbReference>